<dbReference type="KEGG" id="mpj:MPNE_0140"/>
<dbReference type="Pfam" id="PF00986">
    <property type="entry name" value="DNA_gyraseB_C"/>
    <property type="match status" value="1"/>
</dbReference>
<dbReference type="InterPro" id="IPR002288">
    <property type="entry name" value="DNA_gyrase_B_C"/>
</dbReference>
<dbReference type="InterPro" id="IPR000565">
    <property type="entry name" value="Topo_IIA_B"/>
</dbReference>
<comment type="catalytic activity">
    <reaction evidence="1">
        <text>ATP-dependent breakage, passage and rejoining of double-stranded DNA.</text>
        <dbReference type="EC" id="5.6.2.2"/>
    </reaction>
</comment>
<dbReference type="HAMAP" id="MF_00939">
    <property type="entry name" value="ParE_type2"/>
    <property type="match status" value="1"/>
</dbReference>
<dbReference type="InterPro" id="IPR003594">
    <property type="entry name" value="HATPase_dom"/>
</dbReference>
<dbReference type="PATRIC" id="fig|722438.3.peg.130"/>
<dbReference type="GeneID" id="66609228"/>
<dbReference type="FunFam" id="3.30.565.10:FF:000002">
    <property type="entry name" value="DNA gyrase subunit B"/>
    <property type="match status" value="1"/>
</dbReference>
<feature type="domain" description="Toprim" evidence="8">
    <location>
        <begin position="422"/>
        <end position="537"/>
    </location>
</feature>
<dbReference type="InterPro" id="IPR005740">
    <property type="entry name" value="ParE_type2"/>
</dbReference>
<dbReference type="PRINTS" id="PR01159">
    <property type="entry name" value="DNAGYRASEB"/>
</dbReference>
<dbReference type="PaxDb" id="722438-MPNE_0140"/>
<evidence type="ECO:0000313" key="10">
    <source>
        <dbReference type="Proteomes" id="UP000007756"/>
    </source>
</evidence>
<dbReference type="RefSeq" id="WP_014574880.1">
    <property type="nucleotide sequence ID" value="NZ_CP010546.1"/>
</dbReference>
<organism evidence="9 10">
    <name type="scientific">Mycoplasmoides pneumoniae (strain ATCC 15531 / DSM 23978 / CIP 103766 / NBRC 14401 / NCTC 10119 / FH)</name>
    <name type="common">Mycoplasma pneumoniae</name>
    <dbReference type="NCBI Taxonomy" id="722438"/>
    <lineage>
        <taxon>Bacteria</taxon>
        <taxon>Bacillati</taxon>
        <taxon>Mycoplasmatota</taxon>
        <taxon>Mycoplasmoidales</taxon>
        <taxon>Mycoplasmoidaceae</taxon>
        <taxon>Mycoplasmoides</taxon>
    </lineage>
</organism>
<evidence type="ECO:0000256" key="3">
    <source>
        <dbReference type="ARBA" id="ARBA00012895"/>
    </source>
</evidence>
<dbReference type="InterPro" id="IPR013506">
    <property type="entry name" value="Topo_IIA_bsu_dom2"/>
</dbReference>
<dbReference type="InterPro" id="IPR013760">
    <property type="entry name" value="Topo_IIA-like_dom_sf"/>
</dbReference>
<dbReference type="NCBIfam" id="TIGR01058">
    <property type="entry name" value="parE_Gpos"/>
    <property type="match status" value="1"/>
</dbReference>
<comment type="cofactor">
    <cofactor evidence="2">
        <name>Mg(2+)</name>
        <dbReference type="ChEBI" id="CHEBI:18420"/>
    </cofactor>
</comment>
<dbReference type="Pfam" id="PF01751">
    <property type="entry name" value="Toprim"/>
    <property type="match status" value="1"/>
</dbReference>
<evidence type="ECO:0000256" key="6">
    <source>
        <dbReference type="ARBA" id="ARBA00023125"/>
    </source>
</evidence>
<dbReference type="Pfam" id="PF00204">
    <property type="entry name" value="DNA_gyraseB"/>
    <property type="match status" value="1"/>
</dbReference>
<dbReference type="PANTHER" id="PTHR45866:SF12">
    <property type="entry name" value="DNA TOPOISOMERASE 4 SUBUNIT B"/>
    <property type="match status" value="1"/>
</dbReference>
<dbReference type="Gene3D" id="3.40.50.670">
    <property type="match status" value="1"/>
</dbReference>
<dbReference type="Gene3D" id="3.30.230.10">
    <property type="match status" value="1"/>
</dbReference>
<evidence type="ECO:0000256" key="4">
    <source>
        <dbReference type="ARBA" id="ARBA00022723"/>
    </source>
</evidence>
<proteinExistence type="inferred from homology"/>
<dbReference type="GO" id="GO:0046872">
    <property type="term" value="F:metal ion binding"/>
    <property type="evidence" value="ECO:0007669"/>
    <property type="project" value="UniProtKB-KW"/>
</dbReference>
<dbReference type="Gene3D" id="3.30.565.10">
    <property type="entry name" value="Histidine kinase-like ATPase, C-terminal domain"/>
    <property type="match status" value="1"/>
</dbReference>
<sequence length="635" mass="72397">MKNNYSEANIKILKGLDAVKKRPGMYIGSTDSRGFHHLLWEILDNCVDEVLSGFANTIAVVLHAENQITVSDNGRGIPFETHSDSKISTIDTVFTYLHAGGKFDNDSYKIAGGLHGVGASVVNALSDQLQVTVKRQGKVYRSVYENGGKIKQKAHCIGNAKIDEHGTSVTFRPDPKVFKKIHFDSELIRARLKELAFLFKKLQLTFVDETGSGEKEVFFTEAGISQYLDELNADSKQIAQKIFVSGTEDDIELEAVFQFIDGEDEKLLSFANSIRTSEGGSHEAGFRQSVGDVINNYCRKYNFLKERDKNFEASEIREGLNGIIKVNLPEKIIAFEGQTKSKLFSKEVKAVVQKLTQKHFFQFLERNSVDAKLIVEKLFYNRKLRQELKQQRQIKKNLSNPKAERILFGKLAPAQSKKVAERELFVVEGDSAGGTAKMGRDRFLQAILPLRGKVLNVEKINNKKEAINNEELLTLIFCIGTGIGNNFTIRDRKYDKIIIMTDADNDGAHIQILLLTFFYRYMKPLIEKGHIYLALPPLYKFEGRDKKARYLWTEQELEQYRAKHSHFNVQRYKGLGEMNADQLWETTMNPMTRKLIQIKLDNFIQAEKQINVFMGDKTELRKSWIEANINFSSEN</sequence>
<dbReference type="CDD" id="cd16928">
    <property type="entry name" value="HATPase_GyrB-like"/>
    <property type="match status" value="1"/>
</dbReference>
<dbReference type="PROSITE" id="PS00177">
    <property type="entry name" value="TOPOISOMERASE_II"/>
    <property type="match status" value="1"/>
</dbReference>
<dbReference type="Pfam" id="PF02518">
    <property type="entry name" value="HATPase_c"/>
    <property type="match status" value="1"/>
</dbReference>
<dbReference type="SUPFAM" id="SSF56719">
    <property type="entry name" value="Type II DNA topoisomerase"/>
    <property type="match status" value="1"/>
</dbReference>
<evidence type="ECO:0000313" key="9">
    <source>
        <dbReference type="EMBL" id="ADK86799.1"/>
    </source>
</evidence>
<dbReference type="SUPFAM" id="SSF54211">
    <property type="entry name" value="Ribosomal protein S5 domain 2-like"/>
    <property type="match status" value="1"/>
</dbReference>
<dbReference type="InterPro" id="IPR036890">
    <property type="entry name" value="HATPase_C_sf"/>
</dbReference>
<keyword evidence="5" id="KW-0460">Magnesium</keyword>
<dbReference type="InterPro" id="IPR006171">
    <property type="entry name" value="TOPRIM_dom"/>
</dbReference>
<dbReference type="InterPro" id="IPR018522">
    <property type="entry name" value="TopoIIA_CS"/>
</dbReference>
<dbReference type="PRINTS" id="PR00418">
    <property type="entry name" value="TPI2FAMILY"/>
</dbReference>
<evidence type="ECO:0000256" key="2">
    <source>
        <dbReference type="ARBA" id="ARBA00001946"/>
    </source>
</evidence>
<dbReference type="NCBIfam" id="NF004189">
    <property type="entry name" value="PRK05644.1"/>
    <property type="match status" value="1"/>
</dbReference>
<name>A0A0H3DKM6_MYCPB</name>
<dbReference type="GO" id="GO:0034335">
    <property type="term" value="F:DNA negative supercoiling activity"/>
    <property type="evidence" value="ECO:0007669"/>
    <property type="project" value="UniProtKB-ARBA"/>
</dbReference>
<evidence type="ECO:0000256" key="5">
    <source>
        <dbReference type="ARBA" id="ARBA00022842"/>
    </source>
</evidence>
<evidence type="ECO:0000256" key="1">
    <source>
        <dbReference type="ARBA" id="ARBA00000185"/>
    </source>
</evidence>
<dbReference type="InterPro" id="IPR014721">
    <property type="entry name" value="Ribsml_uS5_D2-typ_fold_subgr"/>
</dbReference>
<dbReference type="GO" id="GO:0006265">
    <property type="term" value="P:DNA topological change"/>
    <property type="evidence" value="ECO:0007669"/>
    <property type="project" value="InterPro"/>
</dbReference>
<keyword evidence="4" id="KW-0479">Metal-binding</keyword>
<dbReference type="PROSITE" id="PS50880">
    <property type="entry name" value="TOPRIM"/>
    <property type="match status" value="1"/>
</dbReference>
<dbReference type="InterPro" id="IPR013759">
    <property type="entry name" value="Topo_IIA_B_C"/>
</dbReference>
<reference evidence="9 10" key="1">
    <citation type="journal article" date="2010" name="Appl. Environ. Microbiol.">
        <title>Targeted chromosomal knockouts in Mycoplasma pneumoniae.</title>
        <authorList>
            <person name="Krishnakumar R."/>
            <person name="Assad-Garcia N."/>
            <person name="Benders G.A."/>
            <person name="Phan Q."/>
            <person name="Montague M.G."/>
            <person name="Glass J.I."/>
        </authorList>
    </citation>
    <scope>NUCLEOTIDE SEQUENCE [LARGE SCALE GENOMIC DNA]</scope>
    <source>
        <strain evidence="10">ATCC 15531 / DSM 22911 / NBRC 14401 / NCTC 10119 / FH</strain>
    </source>
</reference>
<dbReference type="GO" id="GO:0005694">
    <property type="term" value="C:chromosome"/>
    <property type="evidence" value="ECO:0007669"/>
    <property type="project" value="InterPro"/>
</dbReference>
<dbReference type="PANTHER" id="PTHR45866">
    <property type="entry name" value="DNA GYRASE/TOPOISOMERASE SUBUNIT B"/>
    <property type="match status" value="1"/>
</dbReference>
<keyword evidence="6" id="KW-0238">DNA-binding</keyword>
<dbReference type="InterPro" id="IPR001241">
    <property type="entry name" value="Topo_IIA"/>
</dbReference>
<evidence type="ECO:0000256" key="7">
    <source>
        <dbReference type="ARBA" id="ARBA00023235"/>
    </source>
</evidence>
<keyword evidence="7 9" id="KW-0413">Isomerase</keyword>
<dbReference type="eggNOG" id="COG0187">
    <property type="taxonomic scope" value="Bacteria"/>
</dbReference>
<dbReference type="STRING" id="722438.F539_00710"/>
<accession>A0A0H3DKM6</accession>
<dbReference type="EC" id="5.6.2.2" evidence="3"/>
<dbReference type="HOGENOM" id="CLU_006146_4_1_14"/>
<evidence type="ECO:0000259" key="8">
    <source>
        <dbReference type="PROSITE" id="PS50880"/>
    </source>
</evidence>
<dbReference type="EMBL" id="CP002077">
    <property type="protein sequence ID" value="ADK86799.1"/>
    <property type="molecule type" value="Genomic_DNA"/>
</dbReference>
<dbReference type="SUPFAM" id="SSF55874">
    <property type="entry name" value="ATPase domain of HSP90 chaperone/DNA topoisomerase II/histidine kinase"/>
    <property type="match status" value="1"/>
</dbReference>
<dbReference type="CDD" id="cd00822">
    <property type="entry name" value="TopoII_Trans_DNA_gyrase"/>
    <property type="match status" value="1"/>
</dbReference>
<gene>
    <name evidence="9" type="primary">parE</name>
    <name evidence="9" type="ordered locus">MPNE_0140</name>
</gene>
<dbReference type="Proteomes" id="UP000007756">
    <property type="component" value="Chromosome"/>
</dbReference>
<dbReference type="SMART" id="SM00387">
    <property type="entry name" value="HATPase_c"/>
    <property type="match status" value="1"/>
</dbReference>
<protein>
    <recommendedName>
        <fullName evidence="3">DNA topoisomerase (ATP-hydrolyzing)</fullName>
        <ecNumber evidence="3">5.6.2.2</ecNumber>
    </recommendedName>
</protein>
<dbReference type="GO" id="GO:0003677">
    <property type="term" value="F:DNA binding"/>
    <property type="evidence" value="ECO:0007669"/>
    <property type="project" value="UniProtKB-KW"/>
</dbReference>
<dbReference type="AlphaFoldDB" id="A0A0H3DKM6"/>
<dbReference type="GO" id="GO:0005524">
    <property type="term" value="F:ATP binding"/>
    <property type="evidence" value="ECO:0007669"/>
    <property type="project" value="InterPro"/>
</dbReference>
<dbReference type="SMART" id="SM00433">
    <property type="entry name" value="TOP2c"/>
    <property type="match status" value="1"/>
</dbReference>
<dbReference type="InterPro" id="IPR020568">
    <property type="entry name" value="Ribosomal_Su5_D2-typ_SF"/>
</dbReference>